<evidence type="ECO:0000313" key="2">
    <source>
        <dbReference type="EMBL" id="PIH04078.1"/>
    </source>
</evidence>
<dbReference type="RefSeq" id="WP_099839378.1">
    <property type="nucleotide sequence ID" value="NZ_PEIK01000007.1"/>
</dbReference>
<comment type="caution">
    <text evidence="2">The sequence shown here is derived from an EMBL/GenBank/DDBJ whole genome shotgun (WGS) entry which is preliminary data.</text>
</comment>
<keyword evidence="1" id="KW-0732">Signal</keyword>
<dbReference type="AlphaFoldDB" id="A0A2G7HG45"/>
<gene>
    <name evidence="2" type="ORF">CS538_10145</name>
</gene>
<name>A0A2G7HG45_9CLOT</name>
<dbReference type="EMBL" id="PEIK01000007">
    <property type="protein sequence ID" value="PIH04078.1"/>
    <property type="molecule type" value="Genomic_DNA"/>
</dbReference>
<dbReference type="Gene3D" id="3.40.50.12090">
    <property type="match status" value="3"/>
</dbReference>
<dbReference type="PANTHER" id="PTHR30032:SF8">
    <property type="entry name" value="GERMINATION-SPECIFIC N-ACETYLMURAMOYL-L-ALANINE AMIDASE"/>
    <property type="match status" value="1"/>
</dbReference>
<dbReference type="InterPro" id="IPR051922">
    <property type="entry name" value="Bact_Sporulation_Assoc"/>
</dbReference>
<accession>A0A2G7HG45</accession>
<dbReference type="Proteomes" id="UP000231322">
    <property type="component" value="Unassembled WGS sequence"/>
</dbReference>
<reference evidence="2 3" key="1">
    <citation type="submission" date="2017-10" db="EMBL/GenBank/DDBJ databases">
        <title>Reclassification of Eubacterium combesii and discrepancies in the nomenclature of botulinum neurotoxin producing clostridia. Request for an Opinion.</title>
        <authorList>
            <person name="Dobritsa A.P."/>
            <person name="Kutumbaka K.K."/>
            <person name="Samadpour M."/>
        </authorList>
    </citation>
    <scope>NUCLEOTIDE SEQUENCE [LARGE SCALE GENOMIC DNA]</scope>
    <source>
        <strain evidence="2 3">DSM 20696</strain>
    </source>
</reference>
<feature type="signal peptide" evidence="1">
    <location>
        <begin position="1"/>
        <end position="23"/>
    </location>
</feature>
<dbReference type="InterPro" id="IPR007253">
    <property type="entry name" value="Cell_wall-bd_2"/>
</dbReference>
<dbReference type="PANTHER" id="PTHR30032">
    <property type="entry name" value="N-ACETYLMURAMOYL-L-ALANINE AMIDASE-RELATED"/>
    <property type="match status" value="1"/>
</dbReference>
<protein>
    <submittedName>
        <fullName evidence="2">Amidase</fullName>
    </submittedName>
</protein>
<feature type="chain" id="PRO_5013707918" evidence="1">
    <location>
        <begin position="24"/>
        <end position="538"/>
    </location>
</feature>
<organism evidence="2 3">
    <name type="scientific">Clostridium combesii</name>
    <dbReference type="NCBI Taxonomy" id="39481"/>
    <lineage>
        <taxon>Bacteria</taxon>
        <taxon>Bacillati</taxon>
        <taxon>Bacillota</taxon>
        <taxon>Clostridia</taxon>
        <taxon>Eubacteriales</taxon>
        <taxon>Clostridiaceae</taxon>
        <taxon>Clostridium</taxon>
    </lineage>
</organism>
<keyword evidence="3" id="KW-1185">Reference proteome</keyword>
<evidence type="ECO:0000313" key="3">
    <source>
        <dbReference type="Proteomes" id="UP000231322"/>
    </source>
</evidence>
<proteinExistence type="predicted"/>
<sequence length="538" mass="60029">MKRIITLVTSIALILGVSTIAQGKNNYSVNRIEGANRYKTSLNISKQFNNDKVDNVIIASGSDFPDALAGSSLSEKLKAPILLVDKDIKGSLDSIDYIKNHLNVNGNVYILGGNASVSENYINYIKSLGYKNIIRLGGKNRFDTNRAIINSMNIKKGTPIVITNGYGFADALSVSSAAASKGYPILMSDSKTLPNEIKDKIREIQPSKVYLIGGQGSLSNNIVTEVRNLVPSLNYNNITRVWGNSRYDTSLEICKYFNLDSDTAVIANGENFPDALSGSALAAKQNAPIVLTNGKDMSNQKKYLNTTNYKNLILLGGSGAISYNLENILNGTINELDIIKSKSVYNSNMKDNNGDIYSAYLYSDDKKIEIVEYSWAGAQKGDILSTGHYKIAIVKQGESEPEIYDAYDNKPIKLNLNRNSVKVYKNKQSNGSDFLMIGMPVSSNISEIKLYYIKDGEVKKTYFKGKKGIKNEAYTFNSLFFNQREADIFETSTYDNMQTFLFYVHSWKFNLEDGVFYNLGFRTMNQDTYFNYEKKVQQ</sequence>
<evidence type="ECO:0000256" key="1">
    <source>
        <dbReference type="SAM" id="SignalP"/>
    </source>
</evidence>
<dbReference type="Pfam" id="PF04122">
    <property type="entry name" value="CW_binding_2"/>
    <property type="match status" value="3"/>
</dbReference>